<dbReference type="InterPro" id="IPR001506">
    <property type="entry name" value="Peptidase_M12A"/>
</dbReference>
<dbReference type="InterPro" id="IPR024079">
    <property type="entry name" value="MetalloPept_cat_dom_sf"/>
</dbReference>
<dbReference type="GO" id="GO:0006508">
    <property type="term" value="P:proteolysis"/>
    <property type="evidence" value="ECO:0007669"/>
    <property type="project" value="UniProtKB-KW"/>
</dbReference>
<keyword evidence="7" id="KW-1015">Disulfide bond</keyword>
<evidence type="ECO:0000256" key="1">
    <source>
        <dbReference type="ARBA" id="ARBA00002657"/>
    </source>
</evidence>
<feature type="domain" description="ShKT" evidence="10">
    <location>
        <begin position="324"/>
        <end position="360"/>
    </location>
</feature>
<feature type="binding site" evidence="8">
    <location>
        <position position="179"/>
    </location>
    <ligand>
        <name>Zn(2+)</name>
        <dbReference type="ChEBI" id="CHEBI:29105"/>
        <note>catalytic</note>
    </ligand>
</feature>
<feature type="domain" description="ShKT" evidence="10">
    <location>
        <begin position="374"/>
        <end position="410"/>
    </location>
</feature>
<dbReference type="AlphaFoldDB" id="A0A8W8IUD6"/>
<evidence type="ECO:0000259" key="11">
    <source>
        <dbReference type="PROSITE" id="PS51864"/>
    </source>
</evidence>
<dbReference type="PANTHER" id="PTHR10127:SF780">
    <property type="entry name" value="METALLOENDOPEPTIDASE"/>
    <property type="match status" value="1"/>
</dbReference>
<evidence type="ECO:0000256" key="2">
    <source>
        <dbReference type="ARBA" id="ARBA00022670"/>
    </source>
</evidence>
<dbReference type="OMA" id="NCKDVYP"/>
<feature type="chain" id="PRO_5036517365" description="Metalloendopeptidase" evidence="9">
    <location>
        <begin position="20"/>
        <end position="624"/>
    </location>
</feature>
<feature type="binding site" evidence="8">
    <location>
        <position position="185"/>
    </location>
    <ligand>
        <name>Zn(2+)</name>
        <dbReference type="ChEBI" id="CHEBI:29105"/>
        <note>catalytic</note>
    </ligand>
</feature>
<dbReference type="SMART" id="SM00235">
    <property type="entry name" value="ZnMc"/>
    <property type="match status" value="1"/>
</dbReference>
<comment type="caution">
    <text evidence="7">Lacks conserved residue(s) required for the propagation of feature annotation.</text>
</comment>
<feature type="domain" description="ShKT" evidence="10">
    <location>
        <begin position="545"/>
        <end position="579"/>
    </location>
</feature>
<dbReference type="Pfam" id="PF01400">
    <property type="entry name" value="Astacin"/>
    <property type="match status" value="1"/>
</dbReference>
<keyword evidence="6 8" id="KW-0482">Metalloprotease</keyword>
<dbReference type="CDD" id="cd04280">
    <property type="entry name" value="ZnMc_astacin_like"/>
    <property type="match status" value="1"/>
</dbReference>
<evidence type="ECO:0000256" key="6">
    <source>
        <dbReference type="ARBA" id="ARBA00023049"/>
    </source>
</evidence>
<evidence type="ECO:0000256" key="8">
    <source>
        <dbReference type="PROSITE-ProRule" id="PRU01211"/>
    </source>
</evidence>
<keyword evidence="13" id="KW-1185">Reference proteome</keyword>
<feature type="active site" evidence="8">
    <location>
        <position position="176"/>
    </location>
</feature>
<keyword evidence="3 8" id="KW-0479">Metal-binding</keyword>
<dbReference type="SMART" id="SM00254">
    <property type="entry name" value="ShKT"/>
    <property type="match status" value="5"/>
</dbReference>
<keyword evidence="4 8" id="KW-0378">Hydrolase</keyword>
<proteinExistence type="predicted"/>
<dbReference type="Gene3D" id="1.10.10.1940">
    <property type="match status" value="1"/>
</dbReference>
<evidence type="ECO:0000256" key="5">
    <source>
        <dbReference type="ARBA" id="ARBA00022833"/>
    </source>
</evidence>
<dbReference type="EC" id="3.4.24.-" evidence="9"/>
<feature type="domain" description="Peptidase M12A" evidence="11">
    <location>
        <begin position="83"/>
        <end position="284"/>
    </location>
</feature>
<dbReference type="Proteomes" id="UP000005408">
    <property type="component" value="Unassembled WGS sequence"/>
</dbReference>
<reference evidence="12" key="1">
    <citation type="submission" date="2022-08" db="UniProtKB">
        <authorList>
            <consortium name="EnsemblMetazoa"/>
        </authorList>
    </citation>
    <scope>IDENTIFICATION</scope>
    <source>
        <strain evidence="12">05x7-T-G4-1.051#20</strain>
    </source>
</reference>
<dbReference type="PROSITE" id="PS51864">
    <property type="entry name" value="ASTACIN"/>
    <property type="match status" value="1"/>
</dbReference>
<dbReference type="Gene3D" id="3.40.390.10">
    <property type="entry name" value="Collagenase (Catalytic Domain)"/>
    <property type="match status" value="1"/>
</dbReference>
<evidence type="ECO:0000256" key="7">
    <source>
        <dbReference type="PROSITE-ProRule" id="PRU01005"/>
    </source>
</evidence>
<feature type="signal peptide" evidence="9">
    <location>
        <begin position="1"/>
        <end position="19"/>
    </location>
</feature>
<comment type="cofactor">
    <cofactor evidence="8 9">
        <name>Zn(2+)</name>
        <dbReference type="ChEBI" id="CHEBI:29105"/>
    </cofactor>
    <text evidence="8 9">Binds 1 zinc ion per subunit.</text>
</comment>
<protein>
    <recommendedName>
        <fullName evidence="9">Metalloendopeptidase</fullName>
        <ecNumber evidence="9">3.4.24.-</ecNumber>
    </recommendedName>
</protein>
<feature type="disulfide bond" evidence="7">
    <location>
        <begin position="545"/>
        <end position="579"/>
    </location>
</feature>
<name>A0A8W8IUD6_MAGGI</name>
<dbReference type="EnsemblMetazoa" id="G15881.4">
    <property type="protein sequence ID" value="G15881.4:cds"/>
    <property type="gene ID" value="G15881"/>
</dbReference>
<dbReference type="GO" id="GO:0008270">
    <property type="term" value="F:zinc ion binding"/>
    <property type="evidence" value="ECO:0007669"/>
    <property type="project" value="UniProtKB-UniRule"/>
</dbReference>
<evidence type="ECO:0000259" key="10">
    <source>
        <dbReference type="PROSITE" id="PS51670"/>
    </source>
</evidence>
<comment type="function">
    <text evidence="1">Metalloprotease.</text>
</comment>
<organism evidence="12 13">
    <name type="scientific">Magallana gigas</name>
    <name type="common">Pacific oyster</name>
    <name type="synonym">Crassostrea gigas</name>
    <dbReference type="NCBI Taxonomy" id="29159"/>
    <lineage>
        <taxon>Eukaryota</taxon>
        <taxon>Metazoa</taxon>
        <taxon>Spiralia</taxon>
        <taxon>Lophotrochozoa</taxon>
        <taxon>Mollusca</taxon>
        <taxon>Bivalvia</taxon>
        <taxon>Autobranchia</taxon>
        <taxon>Pteriomorphia</taxon>
        <taxon>Ostreida</taxon>
        <taxon>Ostreoidea</taxon>
        <taxon>Ostreidae</taxon>
        <taxon>Magallana</taxon>
    </lineage>
</organism>
<dbReference type="PRINTS" id="PR00480">
    <property type="entry name" value="ASTACIN"/>
</dbReference>
<dbReference type="PROSITE" id="PS51670">
    <property type="entry name" value="SHKT"/>
    <property type="match status" value="4"/>
</dbReference>
<feature type="domain" description="ShKT" evidence="10">
    <location>
        <begin position="496"/>
        <end position="533"/>
    </location>
</feature>
<dbReference type="GO" id="GO:0004222">
    <property type="term" value="F:metalloendopeptidase activity"/>
    <property type="evidence" value="ECO:0007669"/>
    <property type="project" value="UniProtKB-UniRule"/>
</dbReference>
<dbReference type="Pfam" id="PF01549">
    <property type="entry name" value="ShK"/>
    <property type="match status" value="5"/>
</dbReference>
<dbReference type="InterPro" id="IPR034035">
    <property type="entry name" value="Astacin-like_dom"/>
</dbReference>
<sequence>MKENIYVLICVAFVYLCNGQLDRKQPPKDLTMDQIMSRMLGGYDAIANRLTLPGGLVLKELDMYLTETQFKALNAKTKRKRRKAISNENGYWRSGVMPYTFSPGRYDSADQYFVKVAMRELEKYTCLRFIPRTNEQDYVDFIDAQGCWSQLGRQGGRQELSLDRNGCRFKGLYLHEIGHAIGLIHEQNRPDRDEFIRINVQNIQPGLQSQFEKYPESYINTRNVQYDFPSVMHYGVTAFSRDGSSPTISAQPAYKDREEEIGRVYQKELSFGDVKVLNAMYKCNIHCPITVCNNGGFLDQNCECICPDGSSDCQQGKTRQNPGCTNVANDWKCNIWAKQGECRRRPSWMNENCARACGVCGNEQNIRQDQGNKCENFHDDTTCDKWKENGDCVVAEDWMRQNCKKTCMYCDPNNPRPSTNCVNAHSDDAKCREWALDGECAINPAWMTVNCASDCHTCKNNESLPDGGMKTTRGVVVTRPPVVTTPPPTTPTPNNCEDRYPTANCRDFQTNWNFCSVHKMWMEANCMKTCGLCGGGEREKEIDDCKDDNKQCPVWARGNQCVINPGYMLKYCMKSCRVCTSGLREGSQQLVEQFTAESGSTRINVNAAHLFSAVFFVIFSVLNC</sequence>
<evidence type="ECO:0000313" key="13">
    <source>
        <dbReference type="Proteomes" id="UP000005408"/>
    </source>
</evidence>
<keyword evidence="9" id="KW-0732">Signal</keyword>
<dbReference type="SUPFAM" id="SSF55486">
    <property type="entry name" value="Metalloproteases ('zincins'), catalytic domain"/>
    <property type="match status" value="1"/>
</dbReference>
<dbReference type="InterPro" id="IPR003582">
    <property type="entry name" value="ShKT_dom"/>
</dbReference>
<evidence type="ECO:0000256" key="3">
    <source>
        <dbReference type="ARBA" id="ARBA00022723"/>
    </source>
</evidence>
<evidence type="ECO:0000256" key="9">
    <source>
        <dbReference type="RuleBase" id="RU361183"/>
    </source>
</evidence>
<feature type="binding site" evidence="8">
    <location>
        <position position="175"/>
    </location>
    <ligand>
        <name>Zn(2+)</name>
        <dbReference type="ChEBI" id="CHEBI:29105"/>
        <note>catalytic</note>
    </ligand>
</feature>
<dbReference type="PANTHER" id="PTHR10127">
    <property type="entry name" value="DISCOIDIN, CUB, EGF, LAMININ , AND ZINC METALLOPROTEASE DOMAIN CONTAINING"/>
    <property type="match status" value="1"/>
</dbReference>
<keyword evidence="5 8" id="KW-0862">Zinc</keyword>
<evidence type="ECO:0000256" key="4">
    <source>
        <dbReference type="ARBA" id="ARBA00022801"/>
    </source>
</evidence>
<keyword evidence="2 8" id="KW-0645">Protease</keyword>
<evidence type="ECO:0000313" key="12">
    <source>
        <dbReference type="EnsemblMetazoa" id="G15881.4:cds"/>
    </source>
</evidence>
<dbReference type="InterPro" id="IPR006026">
    <property type="entry name" value="Peptidase_Metallo"/>
</dbReference>
<accession>A0A8W8IUD6</accession>
<dbReference type="OrthoDB" id="291007at2759"/>